<keyword evidence="8" id="KW-1185">Reference proteome</keyword>
<evidence type="ECO:0000256" key="1">
    <source>
        <dbReference type="ARBA" id="ARBA00004141"/>
    </source>
</evidence>
<evidence type="ECO:0000256" key="2">
    <source>
        <dbReference type="ARBA" id="ARBA00022448"/>
    </source>
</evidence>
<dbReference type="PANTHER" id="PTHR45649">
    <property type="entry name" value="AMINO-ACID PERMEASE BAT1"/>
    <property type="match status" value="1"/>
</dbReference>
<feature type="transmembrane region" description="Helical" evidence="6">
    <location>
        <begin position="54"/>
        <end position="74"/>
    </location>
</feature>
<keyword evidence="3 6" id="KW-0812">Transmembrane</keyword>
<evidence type="ECO:0000256" key="3">
    <source>
        <dbReference type="ARBA" id="ARBA00022692"/>
    </source>
</evidence>
<sequence length="538" mass="59575">MSDQKLEAQTKSSADGDVSAGETMVLSKDEQHLAKLGYKQEFFRHLGLFESWSATYITMNFVSGLPVLFGFAMYTGGPKAAFANWTMIGGLSSIVSLAMAEIAAAFPTAGGIYFWSYSLGGKRYGRFLSWMTAWWNWVGWVCVVPGVQQGATNFLLAALEIKYPGSQVVTQGWFSWLITTLGMVLAMLPNIISQRVLQLYFRFAMVIFFVLFAFYWIWFPIKAAGKFQSADGVFNKFYNGINLGEEKQASDAYVWTIGILFGAWEFYGYDASAHLAEETHEASENVAKGMWAATFCAWLLSVPTLIMVLFCIQDFDGIVSASYSNNWAEYLVQLVGVDGAVALLVIFWLDSTCATASCFMSAQRVTFAISRDGVLPFSRYFRKLSKNRLPVHSALLVFFLSLAITCAVIGSTVAFTAITATATIVTNFSYLIPIAARHTIGKRDFQPARFNLGRYSLVVGIISCLYILFLFTVLLLPQLYPITAETLNYAPICIAIVTIISLVGWILPFGLGGRHWFEGPKRTIDDDSSGGGKPLREK</sequence>
<evidence type="ECO:0000256" key="4">
    <source>
        <dbReference type="ARBA" id="ARBA00022989"/>
    </source>
</evidence>
<evidence type="ECO:0000256" key="6">
    <source>
        <dbReference type="SAM" id="Phobius"/>
    </source>
</evidence>
<dbReference type="Proteomes" id="UP001583177">
    <property type="component" value="Unassembled WGS sequence"/>
</dbReference>
<evidence type="ECO:0008006" key="9">
    <source>
        <dbReference type="Google" id="ProtNLM"/>
    </source>
</evidence>
<evidence type="ECO:0000313" key="7">
    <source>
        <dbReference type="EMBL" id="KAL1880073.1"/>
    </source>
</evidence>
<organism evidence="7 8">
    <name type="scientific">Diaporthe australafricana</name>
    <dbReference type="NCBI Taxonomy" id="127596"/>
    <lineage>
        <taxon>Eukaryota</taxon>
        <taxon>Fungi</taxon>
        <taxon>Dikarya</taxon>
        <taxon>Ascomycota</taxon>
        <taxon>Pezizomycotina</taxon>
        <taxon>Sordariomycetes</taxon>
        <taxon>Sordariomycetidae</taxon>
        <taxon>Diaporthales</taxon>
        <taxon>Diaporthaceae</taxon>
        <taxon>Diaporthe</taxon>
    </lineage>
</organism>
<feature type="transmembrane region" description="Helical" evidence="6">
    <location>
        <begin position="489"/>
        <end position="512"/>
    </location>
</feature>
<reference evidence="7 8" key="1">
    <citation type="journal article" date="2024" name="IMA Fungus">
        <title>IMA Genome - F19 : A genome assembly and annotation guide to empower mycologists, including annotated draft genome sequences of Ceratocystis pirilliformis, Diaporthe australafricana, Fusarium ophioides, Paecilomyces lecythidis, and Sporothrix stenoceras.</title>
        <authorList>
            <person name="Aylward J."/>
            <person name="Wilson A.M."/>
            <person name="Visagie C.M."/>
            <person name="Spraker J."/>
            <person name="Barnes I."/>
            <person name="Buitendag C."/>
            <person name="Ceriani C."/>
            <person name="Del Mar Angel L."/>
            <person name="du Plessis D."/>
            <person name="Fuchs T."/>
            <person name="Gasser K."/>
            <person name="Kramer D."/>
            <person name="Li W."/>
            <person name="Munsamy K."/>
            <person name="Piso A."/>
            <person name="Price J.L."/>
            <person name="Sonnekus B."/>
            <person name="Thomas C."/>
            <person name="van der Nest A."/>
            <person name="van Dijk A."/>
            <person name="van Heerden A."/>
            <person name="van Vuuren N."/>
            <person name="Yilmaz N."/>
            <person name="Duong T.A."/>
            <person name="van der Merwe N.A."/>
            <person name="Wingfield M.J."/>
            <person name="Wingfield B.D."/>
        </authorList>
    </citation>
    <scope>NUCLEOTIDE SEQUENCE [LARGE SCALE GENOMIC DNA]</scope>
    <source>
        <strain evidence="7 8">CMW 18300</strain>
    </source>
</reference>
<feature type="transmembrane region" description="Helical" evidence="6">
    <location>
        <begin position="252"/>
        <end position="269"/>
    </location>
</feature>
<name>A0ABR3XVN9_9PEZI</name>
<feature type="transmembrane region" description="Helical" evidence="6">
    <location>
        <begin position="290"/>
        <end position="310"/>
    </location>
</feature>
<keyword evidence="4 6" id="KW-1133">Transmembrane helix</keyword>
<dbReference type="Gene3D" id="1.20.1740.10">
    <property type="entry name" value="Amino acid/polyamine transporter I"/>
    <property type="match status" value="1"/>
</dbReference>
<feature type="transmembrane region" description="Helical" evidence="6">
    <location>
        <begin position="94"/>
        <end position="115"/>
    </location>
</feature>
<feature type="transmembrane region" description="Helical" evidence="6">
    <location>
        <begin position="173"/>
        <end position="192"/>
    </location>
</feature>
<evidence type="ECO:0000256" key="5">
    <source>
        <dbReference type="ARBA" id="ARBA00023136"/>
    </source>
</evidence>
<protein>
    <recommendedName>
        <fullName evidence="9">Amino acid or gaba permease</fullName>
    </recommendedName>
</protein>
<dbReference type="PANTHER" id="PTHR45649:SF13">
    <property type="entry name" value="THIAMINE TRANSPORTER THI9"/>
    <property type="match status" value="1"/>
</dbReference>
<feature type="transmembrane region" description="Helical" evidence="6">
    <location>
        <begin position="416"/>
        <end position="436"/>
    </location>
</feature>
<dbReference type="InterPro" id="IPR002293">
    <property type="entry name" value="AA/rel_permease1"/>
</dbReference>
<gene>
    <name evidence="7" type="ORF">Daus18300_001436</name>
</gene>
<comment type="subcellular location">
    <subcellularLocation>
        <location evidence="1">Membrane</location>
        <topology evidence="1">Multi-pass membrane protein</topology>
    </subcellularLocation>
</comment>
<feature type="transmembrane region" description="Helical" evidence="6">
    <location>
        <begin position="127"/>
        <end position="147"/>
    </location>
</feature>
<dbReference type="PIRSF" id="PIRSF006060">
    <property type="entry name" value="AA_transporter"/>
    <property type="match status" value="1"/>
</dbReference>
<dbReference type="Pfam" id="PF13520">
    <property type="entry name" value="AA_permease_2"/>
    <property type="match status" value="1"/>
</dbReference>
<comment type="caution">
    <text evidence="7">The sequence shown here is derived from an EMBL/GenBank/DDBJ whole genome shotgun (WGS) entry which is preliminary data.</text>
</comment>
<keyword evidence="2" id="KW-0813">Transport</keyword>
<feature type="transmembrane region" description="Helical" evidence="6">
    <location>
        <begin position="389"/>
        <end position="410"/>
    </location>
</feature>
<feature type="transmembrane region" description="Helical" evidence="6">
    <location>
        <begin position="330"/>
        <end position="349"/>
    </location>
</feature>
<dbReference type="EMBL" id="JAWRVE010000008">
    <property type="protein sequence ID" value="KAL1880073.1"/>
    <property type="molecule type" value="Genomic_DNA"/>
</dbReference>
<feature type="transmembrane region" description="Helical" evidence="6">
    <location>
        <begin position="199"/>
        <end position="218"/>
    </location>
</feature>
<feature type="transmembrane region" description="Helical" evidence="6">
    <location>
        <begin position="457"/>
        <end position="477"/>
    </location>
</feature>
<keyword evidence="5 6" id="KW-0472">Membrane</keyword>
<proteinExistence type="predicted"/>
<evidence type="ECO:0000313" key="8">
    <source>
        <dbReference type="Proteomes" id="UP001583177"/>
    </source>
</evidence>
<accession>A0ABR3XVN9</accession>